<keyword evidence="1" id="KW-0472">Membrane</keyword>
<keyword evidence="3" id="KW-1185">Reference proteome</keyword>
<keyword evidence="1" id="KW-1133">Transmembrane helix</keyword>
<dbReference type="Proteomes" id="UP000515344">
    <property type="component" value="Chromosome"/>
</dbReference>
<sequence>MLMLLLYGSFALLFVLYVMRALLMAGYDNLNLKHVQRNNNSLMRGWVQKMLQLKPITQMKLNPRSIDHKIHVRFQKKATLYYYGIWACMFAILFLAAKIYLDAF</sequence>
<keyword evidence="1" id="KW-0812">Transmembrane</keyword>
<evidence type="ECO:0000313" key="3">
    <source>
        <dbReference type="Proteomes" id="UP000515344"/>
    </source>
</evidence>
<accession>A0A7G5XDG6</accession>
<gene>
    <name evidence="2" type="ORF">H4075_15735</name>
</gene>
<organism evidence="2 3">
    <name type="scientific">Lacibacter sediminis</name>
    <dbReference type="NCBI Taxonomy" id="2760713"/>
    <lineage>
        <taxon>Bacteria</taxon>
        <taxon>Pseudomonadati</taxon>
        <taxon>Bacteroidota</taxon>
        <taxon>Chitinophagia</taxon>
        <taxon>Chitinophagales</taxon>
        <taxon>Chitinophagaceae</taxon>
        <taxon>Lacibacter</taxon>
    </lineage>
</organism>
<feature type="transmembrane region" description="Helical" evidence="1">
    <location>
        <begin position="80"/>
        <end position="101"/>
    </location>
</feature>
<reference evidence="3" key="1">
    <citation type="submission" date="2020-08" db="EMBL/GenBank/DDBJ databases">
        <title>Lacibacter sp. S13-6-6 genome sequencing.</title>
        <authorList>
            <person name="Jin L."/>
        </authorList>
    </citation>
    <scope>NUCLEOTIDE SEQUENCE [LARGE SCALE GENOMIC DNA]</scope>
    <source>
        <strain evidence="3">S13-6-6</strain>
    </source>
</reference>
<evidence type="ECO:0000313" key="2">
    <source>
        <dbReference type="EMBL" id="QNA43519.1"/>
    </source>
</evidence>
<proteinExistence type="predicted"/>
<feature type="transmembrane region" description="Helical" evidence="1">
    <location>
        <begin position="6"/>
        <end position="27"/>
    </location>
</feature>
<protein>
    <submittedName>
        <fullName evidence="2">Uncharacterized protein</fullName>
    </submittedName>
</protein>
<dbReference type="KEGG" id="lacs:H4075_15735"/>
<name>A0A7G5XDG6_9BACT</name>
<dbReference type="AlphaFoldDB" id="A0A7G5XDG6"/>
<dbReference type="EMBL" id="CP060007">
    <property type="protein sequence ID" value="QNA43519.1"/>
    <property type="molecule type" value="Genomic_DNA"/>
</dbReference>
<evidence type="ECO:0000256" key="1">
    <source>
        <dbReference type="SAM" id="Phobius"/>
    </source>
</evidence>
<dbReference type="RefSeq" id="WP_182801783.1">
    <property type="nucleotide sequence ID" value="NZ_CP060007.1"/>
</dbReference>